<evidence type="ECO:0000259" key="1">
    <source>
        <dbReference type="PROSITE" id="PS50994"/>
    </source>
</evidence>
<accession>A0A151TEW8</accession>
<dbReference type="InterPro" id="IPR001584">
    <property type="entry name" value="Integrase_cat-core"/>
</dbReference>
<dbReference type="InterPro" id="IPR025724">
    <property type="entry name" value="GAG-pre-integrase_dom"/>
</dbReference>
<dbReference type="GO" id="GO:0015074">
    <property type="term" value="P:DNA integration"/>
    <property type="evidence" value="ECO:0007669"/>
    <property type="project" value="InterPro"/>
</dbReference>
<dbReference type="InterPro" id="IPR036397">
    <property type="entry name" value="RNaseH_sf"/>
</dbReference>
<dbReference type="InterPro" id="IPR012337">
    <property type="entry name" value="RNaseH-like_sf"/>
</dbReference>
<protein>
    <submittedName>
        <fullName evidence="2">Retrovirus-related Pol polyprotein from transposon TNT 1-94</fullName>
    </submittedName>
</protein>
<dbReference type="Pfam" id="PF13976">
    <property type="entry name" value="gag_pre-integrs"/>
    <property type="match status" value="1"/>
</dbReference>
<sequence length="349" mass="40170">RLFSLQFTSPSFSSFVCNNVPNTFVTWHKKLGHPNSVVLLHLIKAGLIGNKNIISSSSLPCSVCKLAKSKTLPFPSYSHRADKCFDIIHNDVWGVSPVLSHAQYKYFVTFIDDYSRYTWVYFLISKVEVFTMFKNLLAYVETQFHTKIKTLHSDSGEEYLSHQFQEYLQQNGIISQCSCPYTPHQNGIAKHKNCHLLDVTRSLFLDGSVPPKFWVEALSTAIFLINHLPSQVLGLDFPYFHLFNVHPNYHNIHPFGCVCFFHLPLLDRHKLGAQSVQCDFLGYSPTHKGFVCYDATASRFRISQNVVFFDHHYFFQSPITSNGFVTLPNFSNGSRPIERFKPSYVYVRR</sequence>
<dbReference type="GO" id="GO:0003676">
    <property type="term" value="F:nucleic acid binding"/>
    <property type="evidence" value="ECO:0007669"/>
    <property type="project" value="InterPro"/>
</dbReference>
<keyword evidence="3" id="KW-1185">Reference proteome</keyword>
<organism evidence="2 3">
    <name type="scientific">Cajanus cajan</name>
    <name type="common">Pigeon pea</name>
    <name type="synonym">Cajanus indicus</name>
    <dbReference type="NCBI Taxonomy" id="3821"/>
    <lineage>
        <taxon>Eukaryota</taxon>
        <taxon>Viridiplantae</taxon>
        <taxon>Streptophyta</taxon>
        <taxon>Embryophyta</taxon>
        <taxon>Tracheophyta</taxon>
        <taxon>Spermatophyta</taxon>
        <taxon>Magnoliopsida</taxon>
        <taxon>eudicotyledons</taxon>
        <taxon>Gunneridae</taxon>
        <taxon>Pentapetalae</taxon>
        <taxon>rosids</taxon>
        <taxon>fabids</taxon>
        <taxon>Fabales</taxon>
        <taxon>Fabaceae</taxon>
        <taxon>Papilionoideae</taxon>
        <taxon>50 kb inversion clade</taxon>
        <taxon>NPAAA clade</taxon>
        <taxon>indigoferoid/millettioid clade</taxon>
        <taxon>Phaseoleae</taxon>
        <taxon>Cajanus</taxon>
    </lineage>
</organism>
<dbReference type="EMBL" id="CM003608">
    <property type="protein sequence ID" value="KYP65585.1"/>
    <property type="molecule type" value="Genomic_DNA"/>
</dbReference>
<dbReference type="AlphaFoldDB" id="A0A151TEW8"/>
<dbReference type="Gene3D" id="3.30.420.10">
    <property type="entry name" value="Ribonuclease H-like superfamily/Ribonuclease H"/>
    <property type="match status" value="1"/>
</dbReference>
<dbReference type="SUPFAM" id="SSF53098">
    <property type="entry name" value="Ribonuclease H-like"/>
    <property type="match status" value="1"/>
</dbReference>
<feature type="non-terminal residue" evidence="2">
    <location>
        <position position="1"/>
    </location>
</feature>
<evidence type="ECO:0000313" key="3">
    <source>
        <dbReference type="Proteomes" id="UP000075243"/>
    </source>
</evidence>
<gene>
    <name evidence="2" type="ORF">KK1_011832</name>
</gene>
<feature type="domain" description="Integrase catalytic" evidence="1">
    <location>
        <begin position="69"/>
        <end position="246"/>
    </location>
</feature>
<proteinExistence type="predicted"/>
<dbReference type="Proteomes" id="UP000075243">
    <property type="component" value="Chromosome 6"/>
</dbReference>
<dbReference type="Pfam" id="PF25597">
    <property type="entry name" value="SH3_retrovirus"/>
    <property type="match status" value="1"/>
</dbReference>
<dbReference type="InterPro" id="IPR057670">
    <property type="entry name" value="SH3_retrovirus"/>
</dbReference>
<dbReference type="Pfam" id="PF00665">
    <property type="entry name" value="rve"/>
    <property type="match status" value="1"/>
</dbReference>
<reference evidence="2 3" key="1">
    <citation type="journal article" date="2012" name="Nat. Biotechnol.">
        <title>Draft genome sequence of pigeonpea (Cajanus cajan), an orphan legume crop of resource-poor farmers.</title>
        <authorList>
            <person name="Varshney R.K."/>
            <person name="Chen W."/>
            <person name="Li Y."/>
            <person name="Bharti A.K."/>
            <person name="Saxena R.K."/>
            <person name="Schlueter J.A."/>
            <person name="Donoghue M.T."/>
            <person name="Azam S."/>
            <person name="Fan G."/>
            <person name="Whaley A.M."/>
            <person name="Farmer A.D."/>
            <person name="Sheridan J."/>
            <person name="Iwata A."/>
            <person name="Tuteja R."/>
            <person name="Penmetsa R.V."/>
            <person name="Wu W."/>
            <person name="Upadhyaya H.D."/>
            <person name="Yang S.P."/>
            <person name="Shah T."/>
            <person name="Saxena K.B."/>
            <person name="Michael T."/>
            <person name="McCombie W.R."/>
            <person name="Yang B."/>
            <person name="Zhang G."/>
            <person name="Yang H."/>
            <person name="Wang J."/>
            <person name="Spillane C."/>
            <person name="Cook D.R."/>
            <person name="May G.D."/>
            <person name="Xu X."/>
            <person name="Jackson S.A."/>
        </authorList>
    </citation>
    <scope>NUCLEOTIDE SEQUENCE [LARGE SCALE GENOMIC DNA]</scope>
    <source>
        <strain evidence="3">cv. Asha</strain>
    </source>
</reference>
<name>A0A151TEW8_CAJCA</name>
<dbReference type="PANTHER" id="PTHR42648:SF28">
    <property type="entry name" value="TRANSPOSON-ENCODED PROTEIN WITH RIBONUCLEASE H-LIKE AND RETROVIRUS ZINC FINGER-LIKE DOMAINS"/>
    <property type="match status" value="1"/>
</dbReference>
<dbReference type="InterPro" id="IPR039537">
    <property type="entry name" value="Retrotran_Ty1/copia-like"/>
</dbReference>
<dbReference type="PROSITE" id="PS50994">
    <property type="entry name" value="INTEGRASE"/>
    <property type="match status" value="1"/>
</dbReference>
<dbReference type="Gramene" id="C.cajan_11494.t">
    <property type="protein sequence ID" value="C.cajan_11494.t.cds1"/>
    <property type="gene ID" value="C.cajan_11494"/>
</dbReference>
<dbReference type="PANTHER" id="PTHR42648">
    <property type="entry name" value="TRANSPOSASE, PUTATIVE-RELATED"/>
    <property type="match status" value="1"/>
</dbReference>
<evidence type="ECO:0000313" key="2">
    <source>
        <dbReference type="EMBL" id="KYP65585.1"/>
    </source>
</evidence>